<name>A0A4Y2AR66_ARAVE</name>
<evidence type="ECO:0000256" key="3">
    <source>
        <dbReference type="ARBA" id="ARBA00022827"/>
    </source>
</evidence>
<dbReference type="InterPro" id="IPR009075">
    <property type="entry name" value="AcylCo_DH/oxidase_C"/>
</dbReference>
<reference evidence="8 9" key="1">
    <citation type="journal article" date="2019" name="Sci. Rep.">
        <title>Orb-weaving spider Araneus ventricosus genome elucidates the spidroin gene catalogue.</title>
        <authorList>
            <person name="Kono N."/>
            <person name="Nakamura H."/>
            <person name="Ohtoshi R."/>
            <person name="Moran D.A.P."/>
            <person name="Shinohara A."/>
            <person name="Yoshida Y."/>
            <person name="Fujiwara M."/>
            <person name="Mori M."/>
            <person name="Tomita M."/>
            <person name="Arakawa K."/>
        </authorList>
    </citation>
    <scope>NUCLEOTIDE SEQUENCE [LARGE SCALE GENOMIC DNA]</scope>
</reference>
<accession>A0A4Y2AR66</accession>
<feature type="domain" description="Acyl-CoA oxidase/dehydrogenase middle" evidence="7">
    <location>
        <begin position="45"/>
        <end position="136"/>
    </location>
</feature>
<organism evidence="8 9">
    <name type="scientific">Araneus ventricosus</name>
    <name type="common">Orbweaver spider</name>
    <name type="synonym">Epeira ventricosa</name>
    <dbReference type="NCBI Taxonomy" id="182803"/>
    <lineage>
        <taxon>Eukaryota</taxon>
        <taxon>Metazoa</taxon>
        <taxon>Ecdysozoa</taxon>
        <taxon>Arthropoda</taxon>
        <taxon>Chelicerata</taxon>
        <taxon>Arachnida</taxon>
        <taxon>Araneae</taxon>
        <taxon>Araneomorphae</taxon>
        <taxon>Entelegynae</taxon>
        <taxon>Araneoidea</taxon>
        <taxon>Araneidae</taxon>
        <taxon>Araneus</taxon>
    </lineage>
</organism>
<dbReference type="SUPFAM" id="SSF56645">
    <property type="entry name" value="Acyl-CoA dehydrogenase NM domain-like"/>
    <property type="match status" value="1"/>
</dbReference>
<keyword evidence="9" id="KW-1185">Reference proteome</keyword>
<comment type="similarity">
    <text evidence="1 4">Belongs to the acyl-CoA dehydrogenase family.</text>
</comment>
<feature type="domain" description="Acyl-CoA dehydrogenase/oxidase C-terminal" evidence="6">
    <location>
        <begin position="146"/>
        <end position="213"/>
    </location>
</feature>
<evidence type="ECO:0000256" key="2">
    <source>
        <dbReference type="ARBA" id="ARBA00022630"/>
    </source>
</evidence>
<dbReference type="InterPro" id="IPR052904">
    <property type="entry name" value="Acyl-CoA_dehydrogenase-like"/>
</dbReference>
<sequence>MTAPRKANPSTTSHCDLRPPPSPISSLNYSHPNPPPHTLAPIPVGANGTETVAVPDNGFYRLYGYKWFSSASDANIALTLARIVQNPEMSKAENGLTMFCVETRNSQGQLNNIQMVKLKNKLGTRGLPTAELLLDGCVAYKMSQEGRGIASISHMLNTTRVHNSLTSVGYMRKILLLSRDYSRKRVAFGKTLSEIPLHMRVLSNIEVEIRASSIPNIIKVKTKQTTVSDVSAAKPKAGFAPNPAP</sequence>
<dbReference type="Gene3D" id="1.20.140.10">
    <property type="entry name" value="Butyryl-CoA Dehydrogenase, subunit A, domain 3"/>
    <property type="match status" value="1"/>
</dbReference>
<dbReference type="Pfam" id="PF00441">
    <property type="entry name" value="Acyl-CoA_dh_1"/>
    <property type="match status" value="1"/>
</dbReference>
<dbReference type="InterPro" id="IPR009100">
    <property type="entry name" value="AcylCoA_DH/oxidase_NM_dom_sf"/>
</dbReference>
<evidence type="ECO:0000313" key="8">
    <source>
        <dbReference type="EMBL" id="GBL82363.1"/>
    </source>
</evidence>
<proteinExistence type="inferred from homology"/>
<dbReference type="Gene3D" id="2.40.110.20">
    <property type="match status" value="1"/>
</dbReference>
<feature type="region of interest" description="Disordered" evidence="5">
    <location>
        <begin position="1"/>
        <end position="40"/>
    </location>
</feature>
<keyword evidence="4" id="KW-0560">Oxidoreductase</keyword>
<dbReference type="Proteomes" id="UP000499080">
    <property type="component" value="Unassembled WGS sequence"/>
</dbReference>
<dbReference type="PANTHER" id="PTHR42707:SF2">
    <property type="entry name" value="ACD11 DEHYDROGENASE"/>
    <property type="match status" value="1"/>
</dbReference>
<keyword evidence="2 4" id="KW-0285">Flavoprotein</keyword>
<evidence type="ECO:0000259" key="7">
    <source>
        <dbReference type="Pfam" id="PF02770"/>
    </source>
</evidence>
<dbReference type="AlphaFoldDB" id="A0A4Y2AR66"/>
<dbReference type="InterPro" id="IPR036250">
    <property type="entry name" value="AcylCo_DH-like_C"/>
</dbReference>
<evidence type="ECO:0000256" key="4">
    <source>
        <dbReference type="RuleBase" id="RU362125"/>
    </source>
</evidence>
<dbReference type="SUPFAM" id="SSF47203">
    <property type="entry name" value="Acyl-CoA dehydrogenase C-terminal domain-like"/>
    <property type="match status" value="1"/>
</dbReference>
<dbReference type="PANTHER" id="PTHR42707">
    <property type="entry name" value="ACYL-COA DEHYDROGENASE"/>
    <property type="match status" value="1"/>
</dbReference>
<protein>
    <submittedName>
        <fullName evidence="8">Acyl-CoA dehydrogenase family member 11</fullName>
    </submittedName>
</protein>
<dbReference type="InterPro" id="IPR006091">
    <property type="entry name" value="Acyl-CoA_Oxase/DH_mid-dom"/>
</dbReference>
<dbReference type="OrthoDB" id="10251155at2759"/>
<gene>
    <name evidence="8" type="primary">acdh-11_1</name>
    <name evidence="8" type="ORF">AVEN_252520_1</name>
</gene>
<evidence type="ECO:0000256" key="5">
    <source>
        <dbReference type="SAM" id="MobiDB-lite"/>
    </source>
</evidence>
<evidence type="ECO:0000313" key="9">
    <source>
        <dbReference type="Proteomes" id="UP000499080"/>
    </source>
</evidence>
<comment type="caution">
    <text evidence="8">The sequence shown here is derived from an EMBL/GenBank/DDBJ whole genome shotgun (WGS) entry which is preliminary data.</text>
</comment>
<comment type="cofactor">
    <cofactor evidence="4">
        <name>FAD</name>
        <dbReference type="ChEBI" id="CHEBI:57692"/>
    </cofactor>
</comment>
<keyword evidence="3 4" id="KW-0274">FAD</keyword>
<dbReference type="Pfam" id="PF02770">
    <property type="entry name" value="Acyl-CoA_dh_M"/>
    <property type="match status" value="1"/>
</dbReference>
<dbReference type="GO" id="GO:0003995">
    <property type="term" value="F:acyl-CoA dehydrogenase activity"/>
    <property type="evidence" value="ECO:0007669"/>
    <property type="project" value="TreeGrafter"/>
</dbReference>
<evidence type="ECO:0000259" key="6">
    <source>
        <dbReference type="Pfam" id="PF00441"/>
    </source>
</evidence>
<dbReference type="EMBL" id="BGPR01000028">
    <property type="protein sequence ID" value="GBL82363.1"/>
    <property type="molecule type" value="Genomic_DNA"/>
</dbReference>
<evidence type="ECO:0000256" key="1">
    <source>
        <dbReference type="ARBA" id="ARBA00009347"/>
    </source>
</evidence>